<evidence type="ECO:0000313" key="3">
    <source>
        <dbReference type="Proteomes" id="UP000031523"/>
    </source>
</evidence>
<protein>
    <recommendedName>
        <fullName evidence="4">XRE family transcriptional regulator</fullName>
    </recommendedName>
</protein>
<feature type="region of interest" description="Disordered" evidence="1">
    <location>
        <begin position="1"/>
        <end position="27"/>
    </location>
</feature>
<feature type="region of interest" description="Disordered" evidence="1">
    <location>
        <begin position="109"/>
        <end position="133"/>
    </location>
</feature>
<name>A0A0B5EH87_STRA4</name>
<evidence type="ECO:0000256" key="1">
    <source>
        <dbReference type="SAM" id="MobiDB-lite"/>
    </source>
</evidence>
<sequence>MRTIEGQQSCPHQGAGGEVMAQKPKPLDETASVRAWWGKELRNWRNMRRMSTREVGAKVHLSATMIERIEKCERECDGALASLLDGAVGAGGALTRLWRLVEEEAAKEATHADKVASEVDQGAKGPRTEGMLELNPPVLSERSQSAMERRAFFSLGGVAALAPTAFVDLLPSSGPNALPKSVRPEDIRQVLTAADTLAGWDNLYGGGGIVGSSSLGLFIWAKGLLAAKYPTELKDGLYTAVGRLSVVMGASAFDAYAHDDATELLRFGTWCAEQGNNWHLRASALNWRARHEIWRGRPDEGLTYAESGLLRSDRLTPREQSMLHNARARAWAKMREPDEALAAINQSDKIFGRARDGEDVPWMSYYDDAQHHGDTGHAAFDLALMSGQSTELAISRLETAIKGHTDAYVRSRALSGTKLATLTMVTGDPQQAVAIANRALDEVGKLRSKRAVTDMDDLASASARYARRPDVAELRSRITTTVNA</sequence>
<accession>A0A0B5EH87</accession>
<dbReference type="SUPFAM" id="SSF48452">
    <property type="entry name" value="TPR-like"/>
    <property type="match status" value="1"/>
</dbReference>
<feature type="compositionally biased region" description="Polar residues" evidence="1">
    <location>
        <begin position="1"/>
        <end position="11"/>
    </location>
</feature>
<proteinExistence type="predicted"/>
<dbReference type="AlphaFoldDB" id="A0A0B5EH87"/>
<gene>
    <name evidence="2" type="ORF">SLNWT_1162</name>
</gene>
<evidence type="ECO:0008006" key="4">
    <source>
        <dbReference type="Google" id="ProtNLM"/>
    </source>
</evidence>
<dbReference type="KEGG" id="sals:SLNWT_1162"/>
<reference evidence="2 3" key="1">
    <citation type="submission" date="2015-01" db="EMBL/GenBank/DDBJ databases">
        <title>Enhanced salinomycin production by adjusting the supply of polyketide extender units in Streptomyce albus DSM 41398.</title>
        <authorList>
            <person name="Lu C."/>
        </authorList>
    </citation>
    <scope>NUCLEOTIDE SEQUENCE [LARGE SCALE GENOMIC DNA]</scope>
    <source>
        <strain evidence="3">ATCC 21838 / DSM 41398 / FERM P-419 / JCM 4703 / NBRC 107858</strain>
    </source>
</reference>
<dbReference type="Proteomes" id="UP000031523">
    <property type="component" value="Chromosome"/>
</dbReference>
<dbReference type="Gene3D" id="1.25.40.10">
    <property type="entry name" value="Tetratricopeptide repeat domain"/>
    <property type="match status" value="1"/>
</dbReference>
<dbReference type="InterPro" id="IPR011990">
    <property type="entry name" value="TPR-like_helical_dom_sf"/>
</dbReference>
<evidence type="ECO:0000313" key="2">
    <source>
        <dbReference type="EMBL" id="AJE81538.1"/>
    </source>
</evidence>
<keyword evidence="3" id="KW-1185">Reference proteome</keyword>
<organism evidence="2 3">
    <name type="scientific">Streptomyces albus (strain ATCC 21838 / DSM 41398 / FERM P-419 / JCM 4703 / NBRC 107858)</name>
    <dbReference type="NCBI Taxonomy" id="1081613"/>
    <lineage>
        <taxon>Bacteria</taxon>
        <taxon>Bacillati</taxon>
        <taxon>Actinomycetota</taxon>
        <taxon>Actinomycetes</taxon>
        <taxon>Kitasatosporales</taxon>
        <taxon>Streptomycetaceae</taxon>
        <taxon>Streptomyces</taxon>
    </lineage>
</organism>
<dbReference type="EMBL" id="CP010519">
    <property type="protein sequence ID" value="AJE81538.1"/>
    <property type="molecule type" value="Genomic_DNA"/>
</dbReference>